<dbReference type="EMBL" id="BMCT01000023">
    <property type="protein sequence ID" value="GGF90060.1"/>
    <property type="molecule type" value="Genomic_DNA"/>
</dbReference>
<proteinExistence type="predicted"/>
<evidence type="ECO:0000313" key="2">
    <source>
        <dbReference type="EMBL" id="GGF90060.1"/>
    </source>
</evidence>
<feature type="region of interest" description="Disordered" evidence="1">
    <location>
        <begin position="37"/>
        <end position="60"/>
    </location>
</feature>
<reference evidence="2" key="1">
    <citation type="journal article" date="2014" name="Int. J. Syst. Evol. Microbiol.">
        <title>Complete genome sequence of Corynebacterium casei LMG S-19264T (=DSM 44701T), isolated from a smear-ripened cheese.</title>
        <authorList>
            <consortium name="US DOE Joint Genome Institute (JGI-PGF)"/>
            <person name="Walter F."/>
            <person name="Albersmeier A."/>
            <person name="Kalinowski J."/>
            <person name="Ruckert C."/>
        </authorList>
    </citation>
    <scope>NUCLEOTIDE SEQUENCE</scope>
    <source>
        <strain evidence="2">CCM 7897</strain>
    </source>
</reference>
<evidence type="ECO:0000256" key="1">
    <source>
        <dbReference type="SAM" id="MobiDB-lite"/>
    </source>
</evidence>
<keyword evidence="3" id="KW-1185">Reference proteome</keyword>
<name>A0A917CJ69_9HYPH</name>
<comment type="caution">
    <text evidence="2">The sequence shown here is derived from an EMBL/GenBank/DDBJ whole genome shotgun (WGS) entry which is preliminary data.</text>
</comment>
<sequence>MSNAPMGSFETLRGASRHGLVAAINDPDHPFQLFDGSEKGEGCAIPDNRRLPQGRRPKPRANISIVMPARAE</sequence>
<gene>
    <name evidence="2" type="ORF">GCM10007301_57420</name>
</gene>
<protein>
    <submittedName>
        <fullName evidence="2">Uncharacterized protein</fullName>
    </submittedName>
</protein>
<reference evidence="2" key="2">
    <citation type="submission" date="2020-09" db="EMBL/GenBank/DDBJ databases">
        <authorList>
            <person name="Sun Q."/>
            <person name="Sedlacek I."/>
        </authorList>
    </citation>
    <scope>NUCLEOTIDE SEQUENCE</scope>
    <source>
        <strain evidence="2">CCM 7897</strain>
    </source>
</reference>
<evidence type="ECO:0000313" key="3">
    <source>
        <dbReference type="Proteomes" id="UP000606044"/>
    </source>
</evidence>
<dbReference type="AlphaFoldDB" id="A0A917CJ69"/>
<organism evidence="2 3">
    <name type="scientific">Azorhizobium oxalatiphilum</name>
    <dbReference type="NCBI Taxonomy" id="980631"/>
    <lineage>
        <taxon>Bacteria</taxon>
        <taxon>Pseudomonadati</taxon>
        <taxon>Pseudomonadota</taxon>
        <taxon>Alphaproteobacteria</taxon>
        <taxon>Hyphomicrobiales</taxon>
        <taxon>Xanthobacteraceae</taxon>
        <taxon>Azorhizobium</taxon>
    </lineage>
</organism>
<accession>A0A917CJ69</accession>
<dbReference type="Proteomes" id="UP000606044">
    <property type="component" value="Unassembled WGS sequence"/>
</dbReference>